<comment type="catalytic activity">
    <reaction evidence="8">
        <text>5-phospho-alpha-D-ribose 1-diphosphate + nicotinate + ATP + H2O = nicotinate beta-D-ribonucleotide + ADP + phosphate + diphosphate</text>
        <dbReference type="Rhea" id="RHEA:36163"/>
        <dbReference type="ChEBI" id="CHEBI:15377"/>
        <dbReference type="ChEBI" id="CHEBI:30616"/>
        <dbReference type="ChEBI" id="CHEBI:32544"/>
        <dbReference type="ChEBI" id="CHEBI:33019"/>
        <dbReference type="ChEBI" id="CHEBI:43474"/>
        <dbReference type="ChEBI" id="CHEBI:57502"/>
        <dbReference type="ChEBI" id="CHEBI:58017"/>
        <dbReference type="ChEBI" id="CHEBI:456216"/>
        <dbReference type="EC" id="6.3.4.21"/>
    </reaction>
</comment>
<feature type="region of interest" description="Disordered" evidence="9">
    <location>
        <begin position="412"/>
        <end position="455"/>
    </location>
</feature>
<dbReference type="eggNOG" id="arCOG01481">
    <property type="taxonomic scope" value="Archaea"/>
</dbReference>
<keyword evidence="13" id="KW-0614">Plasmid</keyword>
<feature type="domain" description="Nicotinate/nicotinamide phosphoribosyltransferase" evidence="10">
    <location>
        <begin position="162"/>
        <end position="347"/>
    </location>
</feature>
<dbReference type="HOGENOM" id="CLU_025154_3_1_2"/>
<dbReference type="Pfam" id="PF17956">
    <property type="entry name" value="NAPRTase_C"/>
    <property type="match status" value="1"/>
</dbReference>
<dbReference type="CDD" id="cd01570">
    <property type="entry name" value="NAPRTase_A"/>
    <property type="match status" value="1"/>
</dbReference>
<dbReference type="InterPro" id="IPR036068">
    <property type="entry name" value="Nicotinate_pribotase-like_C"/>
</dbReference>
<evidence type="ECO:0000313" key="13">
    <source>
        <dbReference type="EMBL" id="AEH39357.1"/>
    </source>
</evidence>
<protein>
    <recommendedName>
        <fullName evidence="3">nicotinate phosphoribosyltransferase</fullName>
        <ecNumber evidence="3">6.3.4.21</ecNumber>
    </recommendedName>
</protein>
<evidence type="ECO:0000256" key="3">
    <source>
        <dbReference type="ARBA" id="ARBA00013236"/>
    </source>
</evidence>
<keyword evidence="5" id="KW-0436">Ligase</keyword>
<keyword evidence="14" id="KW-1185">Reference proteome</keyword>
<dbReference type="PIRSF" id="PIRSF000484">
    <property type="entry name" value="NAPRT"/>
    <property type="match status" value="1"/>
</dbReference>
<evidence type="ECO:0000256" key="1">
    <source>
        <dbReference type="ARBA" id="ARBA00004952"/>
    </source>
</evidence>
<evidence type="ECO:0000313" key="14">
    <source>
        <dbReference type="Proteomes" id="UP000006794"/>
    </source>
</evidence>
<dbReference type="InterPro" id="IPR006405">
    <property type="entry name" value="Nic_PRibTrfase_pncB"/>
</dbReference>
<dbReference type="GO" id="GO:0034355">
    <property type="term" value="P:NAD+ biosynthetic process via the salvage pathway"/>
    <property type="evidence" value="ECO:0007669"/>
    <property type="project" value="TreeGrafter"/>
</dbReference>
<feature type="domain" description="Nicotinate phosphoribosyltransferase C-terminal" evidence="12">
    <location>
        <begin position="388"/>
        <end position="440"/>
    </location>
</feature>
<dbReference type="NCBIfam" id="NF009131">
    <property type="entry name" value="PRK12484.1"/>
    <property type="match status" value="1"/>
</dbReference>
<evidence type="ECO:0000259" key="10">
    <source>
        <dbReference type="Pfam" id="PF04095"/>
    </source>
</evidence>
<feature type="compositionally biased region" description="Basic and acidic residues" evidence="9">
    <location>
        <begin position="439"/>
        <end position="455"/>
    </location>
</feature>
<dbReference type="GeneID" id="10799447"/>
<organism evidence="13 14">
    <name type="scientific">Halopiger xanaduensis (strain DSM 18323 / JCM 14033 / SH-6)</name>
    <dbReference type="NCBI Taxonomy" id="797210"/>
    <lineage>
        <taxon>Archaea</taxon>
        <taxon>Methanobacteriati</taxon>
        <taxon>Methanobacteriota</taxon>
        <taxon>Stenosarchaea group</taxon>
        <taxon>Halobacteria</taxon>
        <taxon>Halobacteriales</taxon>
        <taxon>Natrialbaceae</taxon>
        <taxon>Halopiger</taxon>
    </lineage>
</organism>
<evidence type="ECO:0000256" key="9">
    <source>
        <dbReference type="SAM" id="MobiDB-lite"/>
    </source>
</evidence>
<dbReference type="EMBL" id="CP002841">
    <property type="protein sequence ID" value="AEH39357.1"/>
    <property type="molecule type" value="Genomic_DNA"/>
</dbReference>
<keyword evidence="6" id="KW-0662">Pyridine nucleotide biosynthesis</keyword>
<name>F8DE78_HALXS</name>
<evidence type="ECO:0000256" key="8">
    <source>
        <dbReference type="ARBA" id="ARBA00048668"/>
    </source>
</evidence>
<dbReference type="PANTHER" id="PTHR11098">
    <property type="entry name" value="NICOTINATE PHOSPHORIBOSYLTRANSFERASE"/>
    <property type="match status" value="1"/>
</dbReference>
<accession>F8DE78</accession>
<dbReference type="Pfam" id="PF17767">
    <property type="entry name" value="NAPRTase_N"/>
    <property type="match status" value="1"/>
</dbReference>
<dbReference type="InterPro" id="IPR007229">
    <property type="entry name" value="Nic_PRibTrfase-Fam"/>
</dbReference>
<keyword evidence="7 13" id="KW-0808">Transferase</keyword>
<dbReference type="SUPFAM" id="SSF51690">
    <property type="entry name" value="Nicotinate/Quinolinate PRTase C-terminal domain-like"/>
    <property type="match status" value="1"/>
</dbReference>
<evidence type="ECO:0000259" key="11">
    <source>
        <dbReference type="Pfam" id="PF17767"/>
    </source>
</evidence>
<gene>
    <name evidence="13" type="ordered locus">Halxa_0112</name>
</gene>
<dbReference type="GO" id="GO:0005829">
    <property type="term" value="C:cytosol"/>
    <property type="evidence" value="ECO:0007669"/>
    <property type="project" value="TreeGrafter"/>
</dbReference>
<dbReference type="AlphaFoldDB" id="F8DE78"/>
<dbReference type="SUPFAM" id="SSF54675">
    <property type="entry name" value="Nicotinate/Quinolinate PRTase N-terminal domain-like"/>
    <property type="match status" value="1"/>
</dbReference>
<dbReference type="InterPro" id="IPR041525">
    <property type="entry name" value="N/Namide_PRibTrfase"/>
</dbReference>
<dbReference type="InterPro" id="IPR041619">
    <property type="entry name" value="NAPRTase_C"/>
</dbReference>
<dbReference type="Proteomes" id="UP000006794">
    <property type="component" value="Plasmid pHALXA02"/>
</dbReference>
<dbReference type="KEGG" id="hxa:Halxa_0112"/>
<dbReference type="Pfam" id="PF04095">
    <property type="entry name" value="NAPRTase"/>
    <property type="match status" value="1"/>
</dbReference>
<dbReference type="EC" id="6.3.4.21" evidence="3"/>
<dbReference type="InterPro" id="IPR013785">
    <property type="entry name" value="Aldolase_TIM"/>
</dbReference>
<proteinExistence type="inferred from homology"/>
<dbReference type="PANTHER" id="PTHR11098:SF1">
    <property type="entry name" value="NICOTINATE PHOSPHORIBOSYLTRANSFERASE"/>
    <property type="match status" value="1"/>
</dbReference>
<feature type="domain" description="Nicotinate phosphoribosyltransferase N-terminal" evidence="11">
    <location>
        <begin position="16"/>
        <end position="137"/>
    </location>
</feature>
<dbReference type="NCBIfam" id="NF006696">
    <property type="entry name" value="PRK09243.1-3"/>
    <property type="match status" value="1"/>
</dbReference>
<dbReference type="NCBIfam" id="TIGR01513">
    <property type="entry name" value="NAPRTase_put"/>
    <property type="match status" value="1"/>
</dbReference>
<dbReference type="OrthoDB" id="371831at2157"/>
<evidence type="ECO:0000256" key="2">
    <source>
        <dbReference type="ARBA" id="ARBA00010897"/>
    </source>
</evidence>
<evidence type="ECO:0000259" key="12">
    <source>
        <dbReference type="Pfam" id="PF17956"/>
    </source>
</evidence>
<evidence type="ECO:0000256" key="7">
    <source>
        <dbReference type="ARBA" id="ARBA00022679"/>
    </source>
</evidence>
<evidence type="ECO:0000256" key="6">
    <source>
        <dbReference type="ARBA" id="ARBA00022642"/>
    </source>
</evidence>
<keyword evidence="4" id="KW-0597">Phosphoprotein</keyword>
<dbReference type="UniPathway" id="UPA00253">
    <property type="reaction ID" value="UER00457"/>
</dbReference>
<comment type="pathway">
    <text evidence="1">Cofactor biosynthesis; NAD(+) biosynthesis; nicotinate D-ribonucleotide from nicotinate: step 1/1.</text>
</comment>
<dbReference type="RefSeq" id="WP_013881898.1">
    <property type="nucleotide sequence ID" value="NC_015667.1"/>
</dbReference>
<dbReference type="GO" id="GO:0016757">
    <property type="term" value="F:glycosyltransferase activity"/>
    <property type="evidence" value="ECO:0007669"/>
    <property type="project" value="UniProtKB-KW"/>
</dbReference>
<sequence>MSRPTFGYVTPENGPLFTDLYELRMMQAYVNQNHNPRATFSLFVRDLPPNRGYMVAAGLEQVLHYIDTLSFGDRALEYLTEQGFDDAFLERLSDFEFTGDVRALPEGMPAFANEPLLEVTAPIFQAQLFETALINQIGYQSLIATKASRMRDVIDREGDRQQLVDFGSRRAHGTDAGMKSARAAYVGGFDGTSNVAAGEAFDIPVFGTMAHSWVQSFDRERDSFRTFADEYGDESVFLIDTYDTVRGAKIASEIVDEADVDLRGVRLDSGDLAALSKEVDDVIPNVDQFISSGIDEYAIREFLKRGGIGSGFGPGTALVTSTDAPKVEGVYKLVAVERDEEMQPTMKLSTGKVTYPGAKTVRRTESNGQYVGDIIGLQKEQLPGTEQLVTVIEDGERVYEIPDLEAIRRTAREERRKLPEPNRRIEDPEPYDVQISDGLQRETDELKRTLESRLD</sequence>
<feature type="compositionally biased region" description="Basic and acidic residues" evidence="9">
    <location>
        <begin position="412"/>
        <end position="427"/>
    </location>
</feature>
<dbReference type="GO" id="GO:0004516">
    <property type="term" value="F:nicotinate phosphoribosyltransferase activity"/>
    <property type="evidence" value="ECO:0007669"/>
    <property type="project" value="UniProtKB-EC"/>
</dbReference>
<reference evidence="14" key="1">
    <citation type="journal article" date="2012" name="Stand. Genomic Sci.">
        <title>Complete genome sequence of Halopiger xanaduensis type strain (SH-6(T)).</title>
        <authorList>
            <person name="Anderson I."/>
            <person name="Tindall B.J."/>
            <person name="Rohde M."/>
            <person name="Lucas S."/>
            <person name="Han J."/>
            <person name="Lapidus A."/>
            <person name="Cheng J.F."/>
            <person name="Goodwin L."/>
            <person name="Pitluck S."/>
            <person name="Peters L."/>
            <person name="Pati A."/>
            <person name="Mikhailova N."/>
            <person name="Pagani I."/>
            <person name="Teshima H."/>
            <person name="Han C."/>
            <person name="Tapia R."/>
            <person name="Land M."/>
            <person name="Woyke T."/>
            <person name="Klenk H.P."/>
            <person name="Kyrpides N."/>
            <person name="Ivanova N."/>
        </authorList>
    </citation>
    <scope>NUCLEOTIDE SEQUENCE [LARGE SCALE GENOMIC DNA]</scope>
    <source>
        <strain evidence="14">DSM 18323 / JCM 14033 / SH-6</strain>
        <plasmid evidence="14">Plasmid pHALXA02</plasmid>
    </source>
</reference>
<comment type="similarity">
    <text evidence="2">Belongs to the NAPRTase family.</text>
</comment>
<evidence type="ECO:0000256" key="5">
    <source>
        <dbReference type="ARBA" id="ARBA00022598"/>
    </source>
</evidence>
<dbReference type="Gene3D" id="3.20.20.70">
    <property type="entry name" value="Aldolase class I"/>
    <property type="match status" value="1"/>
</dbReference>
<evidence type="ECO:0000256" key="4">
    <source>
        <dbReference type="ARBA" id="ARBA00022553"/>
    </source>
</evidence>
<dbReference type="InterPro" id="IPR040727">
    <property type="entry name" value="NAPRTase_N"/>
</dbReference>
<keyword evidence="13" id="KW-0328">Glycosyltransferase</keyword>
<dbReference type="Gene3D" id="3.20.140.10">
    <property type="entry name" value="nicotinate phosphoribosyltransferase"/>
    <property type="match status" value="2"/>
</dbReference>
<geneLocation type="plasmid" evidence="13 14">
    <name>pHALXA02</name>
</geneLocation>